<proteinExistence type="predicted"/>
<dbReference type="EMBL" id="UYSL01024288">
    <property type="protein sequence ID" value="VDL83301.1"/>
    <property type="molecule type" value="Genomic_DNA"/>
</dbReference>
<gene>
    <name evidence="1" type="ORF">NBR_LOCUS19567</name>
</gene>
<protein>
    <submittedName>
        <fullName evidence="1 3">Uncharacterized protein</fullName>
    </submittedName>
</protein>
<evidence type="ECO:0000313" key="1">
    <source>
        <dbReference type="EMBL" id="VDL83301.1"/>
    </source>
</evidence>
<dbReference type="Proteomes" id="UP000271162">
    <property type="component" value="Unassembled WGS sequence"/>
</dbReference>
<sequence>MVFGEVVGVVGVEESADVDDELPGEGDGVEEEGLVWGRMVDLDPVEVVGGIIVEDPGGKVELDKAEVDEAVFVDDGERVSFVGVEVEGTVGDGNEEVVDELPWVVEAFTGEVVPIDGEEDVE</sequence>
<name>A0A0N4YQP4_NIPBR</name>
<accession>A0A0N4YQP4</accession>
<dbReference type="AlphaFoldDB" id="A0A0N4YQP4"/>
<reference evidence="3" key="1">
    <citation type="submission" date="2017-02" db="UniProtKB">
        <authorList>
            <consortium name="WormBaseParasite"/>
        </authorList>
    </citation>
    <scope>IDENTIFICATION</scope>
</reference>
<evidence type="ECO:0000313" key="3">
    <source>
        <dbReference type="WBParaSite" id="NBR_0001956601-mRNA-1"/>
    </source>
</evidence>
<evidence type="ECO:0000313" key="2">
    <source>
        <dbReference type="Proteomes" id="UP000271162"/>
    </source>
</evidence>
<dbReference type="WBParaSite" id="NBR_0001956601-mRNA-1">
    <property type="protein sequence ID" value="NBR_0001956601-mRNA-1"/>
    <property type="gene ID" value="NBR_0001956601"/>
</dbReference>
<keyword evidence="2" id="KW-1185">Reference proteome</keyword>
<reference evidence="1 2" key="2">
    <citation type="submission" date="2018-11" db="EMBL/GenBank/DDBJ databases">
        <authorList>
            <consortium name="Pathogen Informatics"/>
        </authorList>
    </citation>
    <scope>NUCLEOTIDE SEQUENCE [LARGE SCALE GENOMIC DNA]</scope>
</reference>
<organism evidence="3">
    <name type="scientific">Nippostrongylus brasiliensis</name>
    <name type="common">Rat hookworm</name>
    <dbReference type="NCBI Taxonomy" id="27835"/>
    <lineage>
        <taxon>Eukaryota</taxon>
        <taxon>Metazoa</taxon>
        <taxon>Ecdysozoa</taxon>
        <taxon>Nematoda</taxon>
        <taxon>Chromadorea</taxon>
        <taxon>Rhabditida</taxon>
        <taxon>Rhabditina</taxon>
        <taxon>Rhabditomorpha</taxon>
        <taxon>Strongyloidea</taxon>
        <taxon>Heligmosomidae</taxon>
        <taxon>Nippostrongylus</taxon>
    </lineage>
</organism>